<organism evidence="1">
    <name type="scientific">Nitrosopumivirus cobalaminus</name>
    <dbReference type="NCBI Taxonomy" id="3158414"/>
    <lineage>
        <taxon>Viruses</taxon>
    </lineage>
</organism>
<evidence type="ECO:0000313" key="1">
    <source>
        <dbReference type="EMBL" id="XBQ68776.1"/>
    </source>
</evidence>
<accession>A0AAU7N484</accession>
<dbReference type="EMBL" id="PP848464">
    <property type="protein sequence ID" value="XBQ68776.1"/>
    <property type="molecule type" value="Genomic_DNA"/>
</dbReference>
<gene>
    <name evidence="1" type="ORF">ZGOWGMRN_CDS_0042</name>
</gene>
<sequence length="209" mass="22022">MVGISALWTFTITDKETGKVKREFKKYNQVTDDGLRWLLGRSMGIEGNNAGATIGTLAGYRPVQFLMIGGGTSTAPTVIPFDGGQTKIQYKYLSRQPATVLATTVNANRASVVVTATFDLLDLQSPTIGVDSATGTTSTVTSFLATEAALYTADIPAANRGDAGADPRNAPPTGDFMHSRVVLDSSGTTGVAINQTEILTISITEQLNN</sequence>
<protein>
    <recommendedName>
        <fullName evidence="2">Virion structural protein</fullName>
    </recommendedName>
</protein>
<evidence type="ECO:0008006" key="2">
    <source>
        <dbReference type="Google" id="ProtNLM"/>
    </source>
</evidence>
<proteinExistence type="predicted"/>
<reference evidence="1" key="1">
    <citation type="submission" date="2024-05" db="EMBL/GenBank/DDBJ databases">
        <title>The simplest Porifera holobiont: glass sponge Aphrocallistes beatrix thrives with only two symbionts.</title>
        <authorList>
            <person name="N Garritano A."/>
            <person name="A Allen M."/>
            <person name="Thomas T."/>
        </authorList>
    </citation>
    <scope>NUCLEOTIDE SEQUENCE</scope>
    <source>
        <strain evidence="1">AB1</strain>
    </source>
</reference>
<name>A0AAU7N484_9VIRU</name>